<dbReference type="Proteomes" id="UP000285456">
    <property type="component" value="Unassembled WGS sequence"/>
</dbReference>
<gene>
    <name evidence="3" type="ORF">D1B32_22350</name>
</gene>
<comment type="similarity">
    <text evidence="1">Belongs to the aspartate/glutamate racemases family.</text>
</comment>
<evidence type="ECO:0000256" key="2">
    <source>
        <dbReference type="ARBA" id="ARBA00023235"/>
    </source>
</evidence>
<dbReference type="PROSITE" id="PS00924">
    <property type="entry name" value="ASP_GLU_RACEMASE_2"/>
    <property type="match status" value="1"/>
</dbReference>
<keyword evidence="2" id="KW-0413">Isomerase</keyword>
<reference evidence="3 4" key="1">
    <citation type="journal article" date="2007" name="Int. J. Syst. Evol. Microbiol.">
        <title>Oceanobacillus profundus sp. nov., isolated from a deep-sea sediment core.</title>
        <authorList>
            <person name="Kim Y.G."/>
            <person name="Choi D.H."/>
            <person name="Hyun S."/>
            <person name="Cho B.C."/>
        </authorList>
    </citation>
    <scope>NUCLEOTIDE SEQUENCE [LARGE SCALE GENOMIC DNA]</scope>
    <source>
        <strain evidence="3 4">DSM 18246</strain>
    </source>
</reference>
<dbReference type="Pfam" id="PF01177">
    <property type="entry name" value="Asp_Glu_race"/>
    <property type="match status" value="1"/>
</dbReference>
<comment type="caution">
    <text evidence="3">The sequence shown here is derived from an EMBL/GenBank/DDBJ whole genome shotgun (WGS) entry which is preliminary data.</text>
</comment>
<dbReference type="NCBIfam" id="TIGR00035">
    <property type="entry name" value="asp_race"/>
    <property type="match status" value="1"/>
</dbReference>
<dbReference type="InterPro" id="IPR015942">
    <property type="entry name" value="Asp/Glu/hydantoin_racemase"/>
</dbReference>
<dbReference type="EMBL" id="QWEH01000027">
    <property type="protein sequence ID" value="RHW29408.1"/>
    <property type="molecule type" value="Genomic_DNA"/>
</dbReference>
<accession>A0A417Y9P4</accession>
<evidence type="ECO:0000256" key="1">
    <source>
        <dbReference type="ARBA" id="ARBA00007847"/>
    </source>
</evidence>
<dbReference type="PANTHER" id="PTHR21198:SF7">
    <property type="entry name" value="ASPARTATE-GLUTAMATE RACEMASE FAMILY"/>
    <property type="match status" value="1"/>
</dbReference>
<protein>
    <submittedName>
        <fullName evidence="3">Aspartate/glutamate racemase family protein</fullName>
    </submittedName>
</protein>
<dbReference type="InterPro" id="IPR033134">
    <property type="entry name" value="Asp/Glu_racemase_AS_2"/>
</dbReference>
<proteinExistence type="inferred from homology"/>
<dbReference type="Gene3D" id="3.40.50.1860">
    <property type="match status" value="2"/>
</dbReference>
<dbReference type="PANTHER" id="PTHR21198">
    <property type="entry name" value="GLUTAMATE RACEMASE"/>
    <property type="match status" value="1"/>
</dbReference>
<dbReference type="InterPro" id="IPR001920">
    <property type="entry name" value="Asp/Glu_race"/>
</dbReference>
<name>A0A417Y9P4_9BACI</name>
<dbReference type="AlphaFoldDB" id="A0A417Y9P4"/>
<dbReference type="InterPro" id="IPR004380">
    <property type="entry name" value="Asp_race"/>
</dbReference>
<dbReference type="GO" id="GO:0047661">
    <property type="term" value="F:amino-acid racemase activity"/>
    <property type="evidence" value="ECO:0007669"/>
    <property type="project" value="InterPro"/>
</dbReference>
<evidence type="ECO:0000313" key="4">
    <source>
        <dbReference type="Proteomes" id="UP000285456"/>
    </source>
</evidence>
<evidence type="ECO:0000313" key="3">
    <source>
        <dbReference type="EMBL" id="RHW29408.1"/>
    </source>
</evidence>
<sequence length="247" mass="27962">MTDKKLGVIGGMGSLATKVFFEKIIENTVASKDQDHIDMIILNHATLPDRTKAILEGKELSFLNVVKPDIELLEKAGVENIAIPCNTSHYFYEQMQNMTKVNIINMVRETAAFINKRYGENSKVGILATDGTIATGIYERECLNFNLRPYHPSEFDQQRIMRTIYNIKADVNYQPYELEDMIQHLITNENCSSVILGCTELSSVYLDPEIKKYCVDPMEVLVENSIILSGKSLKSSILNRHHTISNP</sequence>
<keyword evidence="4" id="KW-1185">Reference proteome</keyword>
<dbReference type="SUPFAM" id="SSF53681">
    <property type="entry name" value="Aspartate/glutamate racemase"/>
    <property type="match status" value="2"/>
</dbReference>
<organism evidence="3 4">
    <name type="scientific">Oceanobacillus profundus</name>
    <dbReference type="NCBI Taxonomy" id="372463"/>
    <lineage>
        <taxon>Bacteria</taxon>
        <taxon>Bacillati</taxon>
        <taxon>Bacillota</taxon>
        <taxon>Bacilli</taxon>
        <taxon>Bacillales</taxon>
        <taxon>Bacillaceae</taxon>
        <taxon>Oceanobacillus</taxon>
    </lineage>
</organism>
<dbReference type="OrthoDB" id="9803739at2"/>
<dbReference type="RefSeq" id="WP_118890447.1">
    <property type="nucleotide sequence ID" value="NZ_PHUT01000026.1"/>
</dbReference>